<keyword evidence="7 9" id="KW-0811">Translocation</keyword>
<dbReference type="NCBIfam" id="TIGR01129">
    <property type="entry name" value="secD"/>
    <property type="match status" value="1"/>
</dbReference>
<feature type="transmembrane region" description="Helical" evidence="9">
    <location>
        <begin position="508"/>
        <end position="530"/>
    </location>
</feature>
<evidence type="ECO:0000313" key="14">
    <source>
        <dbReference type="Proteomes" id="UP000823616"/>
    </source>
</evidence>
<dbReference type="GO" id="GO:0043952">
    <property type="term" value="P:protein transport by the Sec complex"/>
    <property type="evidence" value="ECO:0007669"/>
    <property type="project" value="UniProtKB-UniRule"/>
</dbReference>
<gene>
    <name evidence="9 13" type="primary">secD</name>
    <name evidence="13" type="ORF">IAA96_00410</name>
</gene>
<keyword evidence="8 9" id="KW-0472">Membrane</keyword>
<evidence type="ECO:0000259" key="10">
    <source>
        <dbReference type="Pfam" id="PF02355"/>
    </source>
</evidence>
<comment type="similarity">
    <text evidence="9">Belongs to the SecD/SecF family. SecD subfamily.</text>
</comment>
<dbReference type="NCBIfam" id="TIGR00916">
    <property type="entry name" value="2A0604s01"/>
    <property type="match status" value="1"/>
</dbReference>
<sequence length="580" mass="63380">MNKRSRFALILVVLAICFAFLWPTAKWYFLTPREDQTLALGSRERIKDYARNMAAGDVQELLTLARSGSGSTEPLPERFDGLVQAARHNYKQMGKEIPSVWTAAAVLSAFGSESDAVDTAEGLYRDGILSLKRTQERAVKLGLDLSGGMSFIIKADLAAAEAAAGENVTNSVQFRDEAMMQAMEIISDRIDRFGLSEPVVRRQGEDRIYIEIPGTADSDRINSIISGRGMLAFHLVDAEATAAFQSYYAAHPATTFDADYNLLDPSVIPEDCQVMGVYTKDVYGIDERIGFRVIKRTVALEGRHIQSAQVSRDEMGRPTVVFRLDPEGTEIFRIVTTENQGQSLAIVSDEKIKSVANIREPIPGGSVQISGFSAEEAENLQTVLRTAWLNVPLELESQQVVGASMGELAIRQGLNALLGGLGAVVVFLLFFYRGAGVNAFVAQFLNLFIMFSVLSAFNLTLTLPSIAGMILTIGMAVDANVVIFERIKEELRAGKTRRAAVAAGFDHAFWAIMDSNITTFIAAIFLSQLGTGPIKGFAVSLAIGVVSSVFTALFVSRLMFDFGTDVMKREKVSISWRISK</sequence>
<dbReference type="GO" id="GO:0015450">
    <property type="term" value="F:protein-transporting ATPase activity"/>
    <property type="evidence" value="ECO:0007669"/>
    <property type="project" value="InterPro"/>
</dbReference>
<evidence type="ECO:0000256" key="3">
    <source>
        <dbReference type="ARBA" id="ARBA00022475"/>
    </source>
</evidence>
<dbReference type="GO" id="GO:0065002">
    <property type="term" value="P:intracellular protein transmembrane transport"/>
    <property type="evidence" value="ECO:0007669"/>
    <property type="project" value="UniProtKB-UniRule"/>
</dbReference>
<dbReference type="GO" id="GO:0005886">
    <property type="term" value="C:plasma membrane"/>
    <property type="evidence" value="ECO:0007669"/>
    <property type="project" value="UniProtKB-SubCell"/>
</dbReference>
<evidence type="ECO:0000259" key="11">
    <source>
        <dbReference type="Pfam" id="PF21760"/>
    </source>
</evidence>
<accession>A0A9D9EN00</accession>
<dbReference type="Gene3D" id="3.30.1360.200">
    <property type="match status" value="1"/>
</dbReference>
<dbReference type="Pfam" id="PF21760">
    <property type="entry name" value="SecD_1st"/>
    <property type="match status" value="1"/>
</dbReference>
<dbReference type="Pfam" id="PF22599">
    <property type="entry name" value="SecDF_P1_head"/>
    <property type="match status" value="1"/>
</dbReference>
<evidence type="ECO:0000256" key="6">
    <source>
        <dbReference type="ARBA" id="ARBA00022989"/>
    </source>
</evidence>
<evidence type="ECO:0000256" key="2">
    <source>
        <dbReference type="ARBA" id="ARBA00022448"/>
    </source>
</evidence>
<evidence type="ECO:0000313" key="13">
    <source>
        <dbReference type="EMBL" id="MBO8449555.1"/>
    </source>
</evidence>
<keyword evidence="5 9" id="KW-0653">Protein transport</keyword>
<dbReference type="InterPro" id="IPR048634">
    <property type="entry name" value="SecD_SecF_C"/>
</dbReference>
<dbReference type="InterPro" id="IPR005791">
    <property type="entry name" value="SecD"/>
</dbReference>
<dbReference type="InterPro" id="IPR048631">
    <property type="entry name" value="SecD_1st"/>
</dbReference>
<dbReference type="PANTHER" id="PTHR30081:SF1">
    <property type="entry name" value="PROTEIN TRANSLOCASE SUBUNIT SECD"/>
    <property type="match status" value="1"/>
</dbReference>
<dbReference type="InterPro" id="IPR022813">
    <property type="entry name" value="SecD/SecF_arch_bac"/>
</dbReference>
<evidence type="ECO:0000256" key="7">
    <source>
        <dbReference type="ARBA" id="ARBA00023010"/>
    </source>
</evidence>
<dbReference type="SUPFAM" id="SSF82866">
    <property type="entry name" value="Multidrug efflux transporter AcrB transmembrane domain"/>
    <property type="match status" value="1"/>
</dbReference>
<reference evidence="13" key="2">
    <citation type="journal article" date="2021" name="PeerJ">
        <title>Extensive microbial diversity within the chicken gut microbiome revealed by metagenomics and culture.</title>
        <authorList>
            <person name="Gilroy R."/>
            <person name="Ravi A."/>
            <person name="Getino M."/>
            <person name="Pursley I."/>
            <person name="Horton D.L."/>
            <person name="Alikhan N.F."/>
            <person name="Baker D."/>
            <person name="Gharbi K."/>
            <person name="Hall N."/>
            <person name="Watson M."/>
            <person name="Adriaenssens E.M."/>
            <person name="Foster-Nyarko E."/>
            <person name="Jarju S."/>
            <person name="Secka A."/>
            <person name="Antonio M."/>
            <person name="Oren A."/>
            <person name="Chaudhuri R.R."/>
            <person name="La Ragione R."/>
            <person name="Hildebrand F."/>
            <person name="Pallen M.J."/>
        </authorList>
    </citation>
    <scope>NUCLEOTIDE SEQUENCE</scope>
    <source>
        <strain evidence="13">B3-4054</strain>
    </source>
</reference>
<evidence type="ECO:0000256" key="4">
    <source>
        <dbReference type="ARBA" id="ARBA00022692"/>
    </source>
</evidence>
<protein>
    <recommendedName>
        <fullName evidence="9">Protein translocase subunit SecD</fullName>
    </recommendedName>
</protein>
<proteinExistence type="inferred from homology"/>
<evidence type="ECO:0000256" key="1">
    <source>
        <dbReference type="ARBA" id="ARBA00004651"/>
    </source>
</evidence>
<feature type="transmembrane region" description="Helical" evidence="9">
    <location>
        <begin position="413"/>
        <end position="432"/>
    </location>
</feature>
<keyword evidence="3 9" id="KW-1003">Cell membrane</keyword>
<name>A0A9D9EN00_9SPIR</name>
<reference evidence="13" key="1">
    <citation type="submission" date="2020-10" db="EMBL/GenBank/DDBJ databases">
        <authorList>
            <person name="Gilroy R."/>
        </authorList>
    </citation>
    <scope>NUCLEOTIDE SEQUENCE</scope>
    <source>
        <strain evidence="13">B3-4054</strain>
    </source>
</reference>
<evidence type="ECO:0000256" key="5">
    <source>
        <dbReference type="ARBA" id="ARBA00022927"/>
    </source>
</evidence>
<dbReference type="Gene3D" id="3.30.70.3220">
    <property type="match status" value="1"/>
</dbReference>
<comment type="function">
    <text evidence="9">Part of the Sec protein translocase complex. Interacts with the SecYEG preprotein conducting channel. SecDF uses the proton motive force (PMF) to complete protein translocation after the ATP-dependent function of SecA.</text>
</comment>
<dbReference type="Gene3D" id="1.20.1640.10">
    <property type="entry name" value="Multidrug efflux transporter AcrB transmembrane domain"/>
    <property type="match status" value="1"/>
</dbReference>
<dbReference type="AlphaFoldDB" id="A0A9D9EN00"/>
<feature type="transmembrane region" description="Helical" evidence="9">
    <location>
        <begin position="466"/>
        <end position="487"/>
    </location>
</feature>
<feature type="transmembrane region" description="Helical" evidence="9">
    <location>
        <begin position="439"/>
        <end position="460"/>
    </location>
</feature>
<comment type="caution">
    <text evidence="13">The sequence shown here is derived from an EMBL/GenBank/DDBJ whole genome shotgun (WGS) entry which is preliminary data.</text>
</comment>
<dbReference type="InterPro" id="IPR054384">
    <property type="entry name" value="SecDF_P1_head"/>
</dbReference>
<keyword evidence="6 9" id="KW-1133">Transmembrane helix</keyword>
<dbReference type="EMBL" id="JADIMS010000007">
    <property type="protein sequence ID" value="MBO8449555.1"/>
    <property type="molecule type" value="Genomic_DNA"/>
</dbReference>
<feature type="domain" description="SecDF P1 head subdomain" evidence="12">
    <location>
        <begin position="293"/>
        <end position="389"/>
    </location>
</feature>
<keyword evidence="2 9" id="KW-0813">Transport</keyword>
<evidence type="ECO:0000259" key="12">
    <source>
        <dbReference type="Pfam" id="PF22599"/>
    </source>
</evidence>
<dbReference type="PANTHER" id="PTHR30081">
    <property type="entry name" value="PROTEIN-EXPORT MEMBRANE PROTEIN SEC"/>
    <property type="match status" value="1"/>
</dbReference>
<dbReference type="Pfam" id="PF02355">
    <property type="entry name" value="SecD_SecF_C"/>
    <property type="match status" value="1"/>
</dbReference>
<keyword evidence="4 9" id="KW-0812">Transmembrane</keyword>
<dbReference type="GO" id="GO:0006605">
    <property type="term" value="P:protein targeting"/>
    <property type="evidence" value="ECO:0007669"/>
    <property type="project" value="UniProtKB-UniRule"/>
</dbReference>
<feature type="domain" description="Protein translocase subunit SecDF P1" evidence="11">
    <location>
        <begin position="179"/>
        <end position="237"/>
    </location>
</feature>
<dbReference type="InterPro" id="IPR055344">
    <property type="entry name" value="SecD_SecF_C_bact"/>
</dbReference>
<dbReference type="Proteomes" id="UP000823616">
    <property type="component" value="Unassembled WGS sequence"/>
</dbReference>
<organism evidence="13 14">
    <name type="scientific">Candidatus Avitreponema avistercoris</name>
    <dbReference type="NCBI Taxonomy" id="2840705"/>
    <lineage>
        <taxon>Bacteria</taxon>
        <taxon>Pseudomonadati</taxon>
        <taxon>Spirochaetota</taxon>
        <taxon>Spirochaetia</taxon>
        <taxon>Spirochaetales</taxon>
        <taxon>Candidatus Avitreponema</taxon>
    </lineage>
</organism>
<feature type="domain" description="Protein export membrane protein SecD/SecF C-terminal" evidence="10">
    <location>
        <begin position="394"/>
        <end position="557"/>
    </location>
</feature>
<feature type="transmembrane region" description="Helical" evidence="9">
    <location>
        <begin position="536"/>
        <end position="560"/>
    </location>
</feature>
<evidence type="ECO:0000256" key="9">
    <source>
        <dbReference type="HAMAP-Rule" id="MF_01463"/>
    </source>
</evidence>
<evidence type="ECO:0000256" key="8">
    <source>
        <dbReference type="ARBA" id="ARBA00023136"/>
    </source>
</evidence>
<dbReference type="PRINTS" id="PR00702">
    <property type="entry name" value="ACRIFLAVINRP"/>
</dbReference>
<dbReference type="HAMAP" id="MF_01463_B">
    <property type="entry name" value="SecD_B"/>
    <property type="match status" value="1"/>
</dbReference>
<dbReference type="InterPro" id="IPR001036">
    <property type="entry name" value="Acrflvin-R"/>
</dbReference>
<comment type="subcellular location">
    <subcellularLocation>
        <location evidence="1 9">Cell membrane</location>
        <topology evidence="1 9">Multi-pass membrane protein</topology>
    </subcellularLocation>
</comment>
<comment type="subunit">
    <text evidence="9">Forms a complex with SecF. Part of the essential Sec protein translocation apparatus which comprises SecA, SecYEG and auxiliary proteins SecDF. Other proteins may also be involved.</text>
</comment>
<comment type="caution">
    <text evidence="9">Lacks conserved residue(s) required for the propagation of feature annotation.</text>
</comment>